<reference evidence="3" key="1">
    <citation type="submission" date="2016-11" db="UniProtKB">
        <authorList>
            <consortium name="WormBaseParasite"/>
        </authorList>
    </citation>
    <scope>IDENTIFICATION</scope>
</reference>
<keyword evidence="1" id="KW-1133">Transmembrane helix</keyword>
<organism evidence="2 3">
    <name type="scientific">Heterorhabditis bacteriophora</name>
    <name type="common">Entomopathogenic nematode worm</name>
    <dbReference type="NCBI Taxonomy" id="37862"/>
    <lineage>
        <taxon>Eukaryota</taxon>
        <taxon>Metazoa</taxon>
        <taxon>Ecdysozoa</taxon>
        <taxon>Nematoda</taxon>
        <taxon>Chromadorea</taxon>
        <taxon>Rhabditida</taxon>
        <taxon>Rhabditina</taxon>
        <taxon>Rhabditomorpha</taxon>
        <taxon>Strongyloidea</taxon>
        <taxon>Heterorhabditidae</taxon>
        <taxon>Heterorhabditis</taxon>
    </lineage>
</organism>
<proteinExistence type="predicted"/>
<evidence type="ECO:0000313" key="2">
    <source>
        <dbReference type="Proteomes" id="UP000095283"/>
    </source>
</evidence>
<name>A0A1I7W788_HETBA</name>
<dbReference type="AlphaFoldDB" id="A0A1I7W788"/>
<keyword evidence="1" id="KW-0812">Transmembrane</keyword>
<dbReference type="Proteomes" id="UP000095283">
    <property type="component" value="Unplaced"/>
</dbReference>
<sequence length="263" mass="31123">MAMLTPVSAKGRSNVTIMEKINEKIWKIYHVYYRNLIVNTCQTASLKNVIFFILCGQLSEENIQFSNCLKKGWLGSICYTMMMESSDTMTFFERMKSFVGHFLTTFMWKRMMADKETALFRELVDPNFPDLIDIAKNCSLVRIKMHNCFIFLPILHSSINLITVTLFIFLCCIFSFRHFHFNPIFNNNMMTCITFILKEKTLKHEIALRPCIVFLVLFKVDFDEKANISDSRNYYREYKWTTKGVNHLVLWLLFYSPFVLDEL</sequence>
<keyword evidence="2" id="KW-1185">Reference proteome</keyword>
<dbReference type="WBParaSite" id="Hba_00475">
    <property type="protein sequence ID" value="Hba_00475"/>
    <property type="gene ID" value="Hba_00475"/>
</dbReference>
<evidence type="ECO:0000256" key="1">
    <source>
        <dbReference type="SAM" id="Phobius"/>
    </source>
</evidence>
<evidence type="ECO:0000313" key="3">
    <source>
        <dbReference type="WBParaSite" id="Hba_00475"/>
    </source>
</evidence>
<keyword evidence="1" id="KW-0472">Membrane</keyword>
<feature type="transmembrane region" description="Helical" evidence="1">
    <location>
        <begin position="149"/>
        <end position="176"/>
    </location>
</feature>
<accession>A0A1I7W788</accession>
<protein>
    <submittedName>
        <fullName evidence="3">Uncharacterized protein</fullName>
    </submittedName>
</protein>